<sequence length="299" mass="33946">MRTHKNNFLIISLLFLASVTQAQEVLQFNAPVTGFIDYTAPQNSRLVFITENGVTSFIQEERIQTQRRFRIAHNDCKPTSQSTVSMDQAGGLTLAYPFLAGTNRLCYFDEKAGAIRLLSNFTSMLPSNTFSAVYAGAQNDDVYFLINGRVFPQAKAGYILLLTVNKQTLQISVRELITEVPDYSGGMLFEQNKIWINTYPNRIFRVLLTDLHQLIRQKKSIPFSQIAIENFRSTDAGLNSFVLNNKNSFLYFNDEYESYIINRKTGFKTTVQPTCLPVAGRSENWLVLCNGNSLQIWTP</sequence>
<accession>M4V7J9</accession>
<feature type="chain" id="PRO_5004060441" evidence="1">
    <location>
        <begin position="23"/>
        <end position="299"/>
    </location>
</feature>
<keyword evidence="3" id="KW-1185">Reference proteome</keyword>
<protein>
    <submittedName>
        <fullName evidence="2">Uncharacterized protein</fullName>
    </submittedName>
</protein>
<reference evidence="2 3" key="1">
    <citation type="journal article" date="2013" name="ISME J.">
        <title>By their genes ye shall know them: genomic signatures of predatory bacteria.</title>
        <authorList>
            <person name="Pasternak Z."/>
            <person name="Pietrokovski S."/>
            <person name="Rotem O."/>
            <person name="Gophna U."/>
            <person name="Lurie-Weinberger M.N."/>
            <person name="Jurkevitch E."/>
        </authorList>
    </citation>
    <scope>NUCLEOTIDE SEQUENCE [LARGE SCALE GENOMIC DNA]</scope>
    <source>
        <strain evidence="2 3">JSS</strain>
    </source>
</reference>
<keyword evidence="1" id="KW-0732">Signal</keyword>
<dbReference type="HOGENOM" id="CLU_929587_0_0_7"/>
<feature type="signal peptide" evidence="1">
    <location>
        <begin position="1"/>
        <end position="22"/>
    </location>
</feature>
<dbReference type="STRING" id="1184267.A11Q_1156"/>
<organism evidence="2 3">
    <name type="scientific">Pseudobdellovibrio exovorus JSS</name>
    <dbReference type="NCBI Taxonomy" id="1184267"/>
    <lineage>
        <taxon>Bacteria</taxon>
        <taxon>Pseudomonadati</taxon>
        <taxon>Bdellovibrionota</taxon>
        <taxon>Bdellovibrionia</taxon>
        <taxon>Bdellovibrionales</taxon>
        <taxon>Pseudobdellovibrionaceae</taxon>
        <taxon>Pseudobdellovibrio</taxon>
    </lineage>
</organism>
<dbReference type="KEGG" id="bex:A11Q_1156"/>
<name>M4V7J9_9BACT</name>
<dbReference type="PATRIC" id="fig|1184267.3.peg.1169"/>
<dbReference type="Proteomes" id="UP000012040">
    <property type="component" value="Chromosome"/>
</dbReference>
<evidence type="ECO:0000313" key="3">
    <source>
        <dbReference type="Proteomes" id="UP000012040"/>
    </source>
</evidence>
<gene>
    <name evidence="2" type="ORF">A11Q_1156</name>
</gene>
<dbReference type="RefSeq" id="WP_015469862.1">
    <property type="nucleotide sequence ID" value="NC_020813.1"/>
</dbReference>
<dbReference type="EMBL" id="CP003537">
    <property type="protein sequence ID" value="AGH95372.1"/>
    <property type="molecule type" value="Genomic_DNA"/>
</dbReference>
<proteinExistence type="predicted"/>
<dbReference type="AlphaFoldDB" id="M4V7J9"/>
<evidence type="ECO:0000256" key="1">
    <source>
        <dbReference type="SAM" id="SignalP"/>
    </source>
</evidence>
<evidence type="ECO:0000313" key="2">
    <source>
        <dbReference type="EMBL" id="AGH95372.1"/>
    </source>
</evidence>